<keyword evidence="3" id="KW-1185">Reference proteome</keyword>
<name>A0AAV0PUL1_9ROSI</name>
<organism evidence="2 3">
    <name type="scientific">Linum tenue</name>
    <dbReference type="NCBI Taxonomy" id="586396"/>
    <lineage>
        <taxon>Eukaryota</taxon>
        <taxon>Viridiplantae</taxon>
        <taxon>Streptophyta</taxon>
        <taxon>Embryophyta</taxon>
        <taxon>Tracheophyta</taxon>
        <taxon>Spermatophyta</taxon>
        <taxon>Magnoliopsida</taxon>
        <taxon>eudicotyledons</taxon>
        <taxon>Gunneridae</taxon>
        <taxon>Pentapetalae</taxon>
        <taxon>rosids</taxon>
        <taxon>fabids</taxon>
        <taxon>Malpighiales</taxon>
        <taxon>Linaceae</taxon>
        <taxon>Linum</taxon>
    </lineage>
</organism>
<sequence>MESQDSEIPLSQNVSSSVARPRSGHSKSTSIPPRHPATSSSTFAPSSGTTTVPNAQTEGGGTTSKKRKDRSDVWRHFTHLEMDGVKKARQVLENVKK</sequence>
<dbReference type="Proteomes" id="UP001154282">
    <property type="component" value="Unassembled WGS sequence"/>
</dbReference>
<feature type="region of interest" description="Disordered" evidence="1">
    <location>
        <begin position="1"/>
        <end position="73"/>
    </location>
</feature>
<proteinExistence type="predicted"/>
<evidence type="ECO:0000313" key="3">
    <source>
        <dbReference type="Proteomes" id="UP001154282"/>
    </source>
</evidence>
<accession>A0AAV0PUL1</accession>
<protein>
    <submittedName>
        <fullName evidence="2">Uncharacterized protein</fullName>
    </submittedName>
</protein>
<dbReference type="AlphaFoldDB" id="A0AAV0PUL1"/>
<gene>
    <name evidence="2" type="ORF">LITE_LOCUS39799</name>
</gene>
<feature type="compositionally biased region" description="Low complexity" evidence="1">
    <location>
        <begin position="36"/>
        <end position="51"/>
    </location>
</feature>
<dbReference type="EMBL" id="CAMGYJ010000009">
    <property type="protein sequence ID" value="CAI0473843.1"/>
    <property type="molecule type" value="Genomic_DNA"/>
</dbReference>
<feature type="compositionally biased region" description="Polar residues" evidence="1">
    <location>
        <begin position="9"/>
        <end position="18"/>
    </location>
</feature>
<reference evidence="2" key="1">
    <citation type="submission" date="2022-08" db="EMBL/GenBank/DDBJ databases">
        <authorList>
            <person name="Gutierrez-Valencia J."/>
        </authorList>
    </citation>
    <scope>NUCLEOTIDE SEQUENCE</scope>
</reference>
<evidence type="ECO:0000256" key="1">
    <source>
        <dbReference type="SAM" id="MobiDB-lite"/>
    </source>
</evidence>
<comment type="caution">
    <text evidence="2">The sequence shown here is derived from an EMBL/GenBank/DDBJ whole genome shotgun (WGS) entry which is preliminary data.</text>
</comment>
<evidence type="ECO:0000313" key="2">
    <source>
        <dbReference type="EMBL" id="CAI0473843.1"/>
    </source>
</evidence>